<sequence length="220" mass="25495">MSDREKERSRRAVELPRNPTPLARQARDTFEVVAKPAMVDFDQADWDRLASQRVEFNRDVQVESVLTMLAASESEPSFGYQINNYQHCLQAATMTYLDGLDEEDVVVALLHDVGFVVCPERHGVFAAELMGGYVSERNYWMLRHHQSFLDTHGGSHSDGAVDRQASDRWRGHEHYEWTKEFVYRYDQGAINPRYENAPLEFFRPMVQRIFARPAQPLTLD</sequence>
<dbReference type="Proteomes" id="UP000320244">
    <property type="component" value="Unassembled WGS sequence"/>
</dbReference>
<keyword evidence="3" id="KW-1185">Reference proteome</keyword>
<dbReference type="InterPro" id="IPR052567">
    <property type="entry name" value="OP_Dioxygenase"/>
</dbReference>
<organism evidence="2 3">
    <name type="scientific">Leekyejoonella antrihumi</name>
    <dbReference type="NCBI Taxonomy" id="1660198"/>
    <lineage>
        <taxon>Bacteria</taxon>
        <taxon>Bacillati</taxon>
        <taxon>Actinomycetota</taxon>
        <taxon>Actinomycetes</taxon>
        <taxon>Micrococcales</taxon>
        <taxon>Dermacoccaceae</taxon>
        <taxon>Leekyejoonella</taxon>
    </lineage>
</organism>
<name>A0A563DWU7_9MICO</name>
<dbReference type="PANTHER" id="PTHR40202">
    <property type="match status" value="1"/>
</dbReference>
<proteinExistence type="predicted"/>
<dbReference type="AlphaFoldDB" id="A0A563DWU7"/>
<comment type="caution">
    <text evidence="2">The sequence shown here is derived from an EMBL/GenBank/DDBJ whole genome shotgun (WGS) entry which is preliminary data.</text>
</comment>
<evidence type="ECO:0000313" key="3">
    <source>
        <dbReference type="Proteomes" id="UP000320244"/>
    </source>
</evidence>
<reference evidence="2 3" key="2">
    <citation type="submission" date="2019-08" db="EMBL/GenBank/DDBJ databases">
        <title>Jejuicoccus antrihumi gen. nov., sp. nov., a new member of the family Dermacoccaceae isolated from a cave.</title>
        <authorList>
            <person name="Schumann P."/>
            <person name="Kim I.S."/>
        </authorList>
    </citation>
    <scope>NUCLEOTIDE SEQUENCE [LARGE SCALE GENOMIC DNA]</scope>
    <source>
        <strain evidence="2 3">C5-26</strain>
    </source>
</reference>
<reference evidence="2 3" key="1">
    <citation type="submission" date="2019-05" db="EMBL/GenBank/DDBJ databases">
        <authorList>
            <person name="Lee S.D."/>
        </authorList>
    </citation>
    <scope>NUCLEOTIDE SEQUENCE [LARGE SCALE GENOMIC DNA]</scope>
    <source>
        <strain evidence="2 3">C5-26</strain>
    </source>
</reference>
<evidence type="ECO:0000313" key="2">
    <source>
        <dbReference type="EMBL" id="TWP34441.1"/>
    </source>
</evidence>
<evidence type="ECO:0000256" key="1">
    <source>
        <dbReference type="SAM" id="MobiDB-lite"/>
    </source>
</evidence>
<gene>
    <name evidence="2" type="ORF">FGL98_17125</name>
</gene>
<feature type="region of interest" description="Disordered" evidence="1">
    <location>
        <begin position="1"/>
        <end position="20"/>
    </location>
</feature>
<dbReference type="GO" id="GO:0016787">
    <property type="term" value="F:hydrolase activity"/>
    <property type="evidence" value="ECO:0007669"/>
    <property type="project" value="UniProtKB-KW"/>
</dbReference>
<feature type="compositionally biased region" description="Basic and acidic residues" evidence="1">
    <location>
        <begin position="1"/>
        <end position="14"/>
    </location>
</feature>
<dbReference type="Gene3D" id="1.10.3210.10">
    <property type="entry name" value="Hypothetical protein af1432"/>
    <property type="match status" value="1"/>
</dbReference>
<dbReference type="OrthoDB" id="9802857at2"/>
<dbReference type="EMBL" id="VCQV01000027">
    <property type="protein sequence ID" value="TWP34441.1"/>
    <property type="molecule type" value="Genomic_DNA"/>
</dbReference>
<dbReference type="PANTHER" id="PTHR40202:SF1">
    <property type="entry name" value="HD DOMAIN-CONTAINING PROTEIN"/>
    <property type="match status" value="1"/>
</dbReference>
<dbReference type="SUPFAM" id="SSF109604">
    <property type="entry name" value="HD-domain/PDEase-like"/>
    <property type="match status" value="1"/>
</dbReference>
<accession>A0A563DWU7</accession>
<dbReference type="RefSeq" id="WP_146318696.1">
    <property type="nucleotide sequence ID" value="NZ_VCQV01000027.1"/>
</dbReference>
<protein>
    <submittedName>
        <fullName evidence="2">Phosphohydrolase</fullName>
    </submittedName>
</protein>
<keyword evidence="2" id="KW-0378">Hydrolase</keyword>